<evidence type="ECO:0000313" key="3">
    <source>
        <dbReference type="Proteomes" id="UP000718564"/>
    </source>
</evidence>
<dbReference type="EMBL" id="QMEB01000129">
    <property type="protein sequence ID" value="NMG20988.1"/>
    <property type="molecule type" value="Genomic_DNA"/>
</dbReference>
<organism evidence="2 3">
    <name type="scientific">Brasilonema bromeliae SPC951</name>
    <dbReference type="NCBI Taxonomy" id="385972"/>
    <lineage>
        <taxon>Bacteria</taxon>
        <taxon>Bacillati</taxon>
        <taxon>Cyanobacteriota</taxon>
        <taxon>Cyanophyceae</taxon>
        <taxon>Nostocales</taxon>
        <taxon>Scytonemataceae</taxon>
        <taxon>Brasilonema</taxon>
        <taxon>Bromeliae group (in: Brasilonema)</taxon>
    </lineage>
</organism>
<keyword evidence="1" id="KW-0472">Membrane</keyword>
<comment type="caution">
    <text evidence="2">The sequence shown here is derived from an EMBL/GenBank/DDBJ whole genome shotgun (WGS) entry which is preliminary data.</text>
</comment>
<reference evidence="2 3" key="1">
    <citation type="submission" date="2018-06" db="EMBL/GenBank/DDBJ databases">
        <title>Comparative genomics of Brasilonema spp. strains.</title>
        <authorList>
            <person name="Alvarenga D.O."/>
            <person name="Fiore M.F."/>
            <person name="Varani A.M."/>
        </authorList>
    </citation>
    <scope>NUCLEOTIDE SEQUENCE [LARGE SCALE GENOMIC DNA]</scope>
    <source>
        <strain evidence="2 3">SPC951</strain>
    </source>
</reference>
<accession>A0ABX1PAI9</accession>
<proteinExistence type="predicted"/>
<keyword evidence="1" id="KW-1133">Transmembrane helix</keyword>
<evidence type="ECO:0000313" key="2">
    <source>
        <dbReference type="EMBL" id="NMG20988.1"/>
    </source>
</evidence>
<name>A0ABX1PAI9_9CYAN</name>
<protein>
    <submittedName>
        <fullName evidence="2">Uncharacterized protein</fullName>
    </submittedName>
</protein>
<gene>
    <name evidence="2" type="ORF">DP116_16625</name>
</gene>
<feature type="transmembrane region" description="Helical" evidence="1">
    <location>
        <begin position="16"/>
        <end position="37"/>
    </location>
</feature>
<keyword evidence="1" id="KW-0812">Transmembrane</keyword>
<evidence type="ECO:0000256" key="1">
    <source>
        <dbReference type="SAM" id="Phobius"/>
    </source>
</evidence>
<sequence>MPPVTPGSSSDSEQNLAFFAIPQSLLLQVGTASILLLQIGEKATTETIQAFGEATEELFRGDRLPILNFPDDHES</sequence>
<keyword evidence="3" id="KW-1185">Reference proteome</keyword>
<dbReference type="Proteomes" id="UP000718564">
    <property type="component" value="Unassembled WGS sequence"/>
</dbReference>
<dbReference type="RefSeq" id="WP_169156242.1">
    <property type="nucleotide sequence ID" value="NZ_CAWPJE010000121.1"/>
</dbReference>